<dbReference type="InterPro" id="IPR013097">
    <property type="entry name" value="Dabb"/>
</dbReference>
<dbReference type="RefSeq" id="XP_016761227.1">
    <property type="nucleotide sequence ID" value="XM_016904951.1"/>
</dbReference>
<dbReference type="Gene3D" id="3.30.70.100">
    <property type="match status" value="1"/>
</dbReference>
<dbReference type="eggNOG" id="ENOG502RGKI">
    <property type="taxonomic scope" value="Eukaryota"/>
</dbReference>
<protein>
    <recommendedName>
        <fullName evidence="1">Stress-response A/B barrel domain-containing protein</fullName>
    </recommendedName>
</protein>
<reference evidence="2 3" key="1">
    <citation type="journal article" date="2012" name="PLoS Pathog.">
        <title>Diverse lifestyles and strategies of plant pathogenesis encoded in the genomes of eighteen Dothideomycetes fungi.</title>
        <authorList>
            <person name="Ohm R.A."/>
            <person name="Feau N."/>
            <person name="Henrissat B."/>
            <person name="Schoch C.L."/>
            <person name="Horwitz B.A."/>
            <person name="Barry K.W."/>
            <person name="Condon B.J."/>
            <person name="Copeland A.C."/>
            <person name="Dhillon B."/>
            <person name="Glaser F."/>
            <person name="Hesse C.N."/>
            <person name="Kosti I."/>
            <person name="LaButti K."/>
            <person name="Lindquist E.A."/>
            <person name="Lucas S."/>
            <person name="Salamov A.A."/>
            <person name="Bradshaw R.E."/>
            <person name="Ciuffetti L."/>
            <person name="Hamelin R.C."/>
            <person name="Kema G.H.J."/>
            <person name="Lawrence C."/>
            <person name="Scott J.A."/>
            <person name="Spatafora J.W."/>
            <person name="Turgeon B.G."/>
            <person name="de Wit P.J.G.M."/>
            <person name="Zhong S."/>
            <person name="Goodwin S.B."/>
            <person name="Grigoriev I.V."/>
        </authorList>
    </citation>
    <scope>NUCLEOTIDE SEQUENCE [LARGE SCALE GENOMIC DNA]</scope>
    <source>
        <strain evidence="2 3">SO2202</strain>
    </source>
</reference>
<name>M3BYG8_SPHMS</name>
<keyword evidence="3" id="KW-1185">Reference proteome</keyword>
<dbReference type="GeneID" id="27902088"/>
<gene>
    <name evidence="2" type="ORF">SEPMUDRAFT_148489</name>
</gene>
<dbReference type="SUPFAM" id="SSF54909">
    <property type="entry name" value="Dimeric alpha+beta barrel"/>
    <property type="match status" value="1"/>
</dbReference>
<dbReference type="PROSITE" id="PS51502">
    <property type="entry name" value="S_R_A_B_BARREL"/>
    <property type="match status" value="1"/>
</dbReference>
<feature type="domain" description="Stress-response A/B barrel" evidence="1">
    <location>
        <begin position="3"/>
        <end position="100"/>
    </location>
</feature>
<accession>M3BYG8</accession>
<dbReference type="Proteomes" id="UP000016931">
    <property type="component" value="Unassembled WGS sequence"/>
</dbReference>
<sequence>MPIQRITYFKVIDDGHFATLFDAYRTLKKDNQKDGKPYILEISGYQPIPDARNQGYNFVSMSKFKDLEDMKFYDNECPAHGALKALNVGKVDPPVMTTYFEVP</sequence>
<dbReference type="OMA" id="MTVFFKP"/>
<evidence type="ECO:0000313" key="2">
    <source>
        <dbReference type="EMBL" id="EMF13106.1"/>
    </source>
</evidence>
<evidence type="ECO:0000259" key="1">
    <source>
        <dbReference type="PROSITE" id="PS51502"/>
    </source>
</evidence>
<dbReference type="Pfam" id="PF07876">
    <property type="entry name" value="Dabb"/>
    <property type="match status" value="1"/>
</dbReference>
<dbReference type="SMART" id="SM00886">
    <property type="entry name" value="Dabb"/>
    <property type="match status" value="1"/>
</dbReference>
<dbReference type="HOGENOM" id="CLU_120569_1_1_1"/>
<dbReference type="OrthoDB" id="3830014at2759"/>
<proteinExistence type="predicted"/>
<dbReference type="InterPro" id="IPR011008">
    <property type="entry name" value="Dimeric_a/b-barrel"/>
</dbReference>
<organism evidence="2 3">
    <name type="scientific">Sphaerulina musiva (strain SO2202)</name>
    <name type="common">Poplar stem canker fungus</name>
    <name type="synonym">Septoria musiva</name>
    <dbReference type="NCBI Taxonomy" id="692275"/>
    <lineage>
        <taxon>Eukaryota</taxon>
        <taxon>Fungi</taxon>
        <taxon>Dikarya</taxon>
        <taxon>Ascomycota</taxon>
        <taxon>Pezizomycotina</taxon>
        <taxon>Dothideomycetes</taxon>
        <taxon>Dothideomycetidae</taxon>
        <taxon>Mycosphaerellales</taxon>
        <taxon>Mycosphaerellaceae</taxon>
        <taxon>Sphaerulina</taxon>
    </lineage>
</organism>
<evidence type="ECO:0000313" key="3">
    <source>
        <dbReference type="Proteomes" id="UP000016931"/>
    </source>
</evidence>
<dbReference type="EMBL" id="KB456263">
    <property type="protein sequence ID" value="EMF13106.1"/>
    <property type="molecule type" value="Genomic_DNA"/>
</dbReference>
<dbReference type="AlphaFoldDB" id="M3BYG8"/>